<reference evidence="2" key="1">
    <citation type="submission" date="2021-09" db="EMBL/GenBank/DDBJ databases">
        <authorList>
            <consortium name="AG Swart"/>
            <person name="Singh M."/>
            <person name="Singh A."/>
            <person name="Seah K."/>
            <person name="Emmerich C."/>
        </authorList>
    </citation>
    <scope>NUCLEOTIDE SEQUENCE</scope>
    <source>
        <strain evidence="2">ATCC30299</strain>
    </source>
</reference>
<organism evidence="2 3">
    <name type="scientific">Blepharisma stoltei</name>
    <dbReference type="NCBI Taxonomy" id="1481888"/>
    <lineage>
        <taxon>Eukaryota</taxon>
        <taxon>Sar</taxon>
        <taxon>Alveolata</taxon>
        <taxon>Ciliophora</taxon>
        <taxon>Postciliodesmatophora</taxon>
        <taxon>Heterotrichea</taxon>
        <taxon>Heterotrichida</taxon>
        <taxon>Blepharismidae</taxon>
        <taxon>Blepharisma</taxon>
    </lineage>
</organism>
<evidence type="ECO:0000313" key="3">
    <source>
        <dbReference type="Proteomes" id="UP001162131"/>
    </source>
</evidence>
<proteinExistence type="predicted"/>
<feature type="compositionally biased region" description="Polar residues" evidence="1">
    <location>
        <begin position="1"/>
        <end position="10"/>
    </location>
</feature>
<feature type="region of interest" description="Disordered" evidence="1">
    <location>
        <begin position="1"/>
        <end position="47"/>
    </location>
</feature>
<accession>A0AAU9KAP0</accession>
<sequence>MNNQINSVVKSQDRLKNSKKTVHKEKSKPIENQNKSASTEPSETPDIEKIHTLSELTQMDWKGAHTIEPLHNAAWAAEKAELTDTLNQIKNFNNILLSENEDLKSRLKQKDDIEKLIMNQVYEFKNKYEELSATLFQKEKEIQILSEELEVKNFELGKIQSQLNLQSKTSEKFNIAKIEKAALENISIPAEEPSKNISSISISQNANLPITNVQKLINKKGQQELIMPFLSNASSRWMTSLRDIEISPRIEERSVSPQRRKINHKVDEMVREKFLSKIKPKIESNL</sequence>
<dbReference type="AlphaFoldDB" id="A0AAU9KAP0"/>
<gene>
    <name evidence="2" type="ORF">BSTOLATCC_MIC59769</name>
</gene>
<comment type="caution">
    <text evidence="2">The sequence shown here is derived from an EMBL/GenBank/DDBJ whole genome shotgun (WGS) entry which is preliminary data.</text>
</comment>
<evidence type="ECO:0000313" key="2">
    <source>
        <dbReference type="EMBL" id="CAG9333960.1"/>
    </source>
</evidence>
<feature type="compositionally biased region" description="Basic residues" evidence="1">
    <location>
        <begin position="17"/>
        <end position="26"/>
    </location>
</feature>
<name>A0AAU9KAP0_9CILI</name>
<dbReference type="EMBL" id="CAJZBQ010000057">
    <property type="protein sequence ID" value="CAG9333960.1"/>
    <property type="molecule type" value="Genomic_DNA"/>
</dbReference>
<dbReference type="Proteomes" id="UP001162131">
    <property type="component" value="Unassembled WGS sequence"/>
</dbReference>
<feature type="compositionally biased region" description="Polar residues" evidence="1">
    <location>
        <begin position="30"/>
        <end position="42"/>
    </location>
</feature>
<keyword evidence="3" id="KW-1185">Reference proteome</keyword>
<protein>
    <submittedName>
        <fullName evidence="2">Uncharacterized protein</fullName>
    </submittedName>
</protein>
<evidence type="ECO:0000256" key="1">
    <source>
        <dbReference type="SAM" id="MobiDB-lite"/>
    </source>
</evidence>